<dbReference type="AlphaFoldDB" id="A0A9K3H7R4"/>
<evidence type="ECO:0000313" key="2">
    <source>
        <dbReference type="EMBL" id="KAF5769093.1"/>
    </source>
</evidence>
<comment type="caution">
    <text evidence="2">The sequence shown here is derived from an EMBL/GenBank/DDBJ whole genome shotgun (WGS) entry which is preliminary data.</text>
</comment>
<organism evidence="2 3">
    <name type="scientific">Helianthus annuus</name>
    <name type="common">Common sunflower</name>
    <dbReference type="NCBI Taxonomy" id="4232"/>
    <lineage>
        <taxon>Eukaryota</taxon>
        <taxon>Viridiplantae</taxon>
        <taxon>Streptophyta</taxon>
        <taxon>Embryophyta</taxon>
        <taxon>Tracheophyta</taxon>
        <taxon>Spermatophyta</taxon>
        <taxon>Magnoliopsida</taxon>
        <taxon>eudicotyledons</taxon>
        <taxon>Gunneridae</taxon>
        <taxon>Pentapetalae</taxon>
        <taxon>asterids</taxon>
        <taxon>campanulids</taxon>
        <taxon>Asterales</taxon>
        <taxon>Asteraceae</taxon>
        <taxon>Asteroideae</taxon>
        <taxon>Heliantheae alliance</taxon>
        <taxon>Heliantheae</taxon>
        <taxon>Helianthus</taxon>
    </lineage>
</organism>
<protein>
    <submittedName>
        <fullName evidence="2">Uncharacterized protein</fullName>
    </submittedName>
</protein>
<keyword evidence="3" id="KW-1185">Reference proteome</keyword>
<dbReference type="Gramene" id="mRNA:HanXRQr2_Chr14g0644181">
    <property type="protein sequence ID" value="CDS:HanXRQr2_Chr14g0644181.1"/>
    <property type="gene ID" value="HanXRQr2_Chr14g0644181"/>
</dbReference>
<feature type="transmembrane region" description="Helical" evidence="1">
    <location>
        <begin position="23"/>
        <end position="45"/>
    </location>
</feature>
<keyword evidence="1" id="KW-0812">Transmembrane</keyword>
<gene>
    <name evidence="2" type="ORF">HanXRQr2_Chr14g0644181</name>
</gene>
<sequence>MSIVVSPSLLPPTFPSPMSNSHFAKFIVSCISDVFAPIVSLMFLVNLKALHLLHK</sequence>
<keyword evidence="1" id="KW-1133">Transmembrane helix</keyword>
<dbReference type="EMBL" id="MNCJ02000329">
    <property type="protein sequence ID" value="KAF5769093.1"/>
    <property type="molecule type" value="Genomic_DNA"/>
</dbReference>
<dbReference type="Proteomes" id="UP000215914">
    <property type="component" value="Unassembled WGS sequence"/>
</dbReference>
<accession>A0A9K3H7R4</accession>
<evidence type="ECO:0000313" key="3">
    <source>
        <dbReference type="Proteomes" id="UP000215914"/>
    </source>
</evidence>
<reference evidence="2" key="2">
    <citation type="submission" date="2020-06" db="EMBL/GenBank/DDBJ databases">
        <title>Helianthus annuus Genome sequencing and assembly Release 2.</title>
        <authorList>
            <person name="Gouzy J."/>
            <person name="Langlade N."/>
            <person name="Munos S."/>
        </authorList>
    </citation>
    <scope>NUCLEOTIDE SEQUENCE</scope>
    <source>
        <tissue evidence="2">Leaves</tissue>
    </source>
</reference>
<reference evidence="2" key="1">
    <citation type="journal article" date="2017" name="Nature">
        <title>The sunflower genome provides insights into oil metabolism, flowering and Asterid evolution.</title>
        <authorList>
            <person name="Badouin H."/>
            <person name="Gouzy J."/>
            <person name="Grassa C.J."/>
            <person name="Murat F."/>
            <person name="Staton S.E."/>
            <person name="Cottret L."/>
            <person name="Lelandais-Briere C."/>
            <person name="Owens G.L."/>
            <person name="Carrere S."/>
            <person name="Mayjonade B."/>
            <person name="Legrand L."/>
            <person name="Gill N."/>
            <person name="Kane N.C."/>
            <person name="Bowers J.E."/>
            <person name="Hubner S."/>
            <person name="Bellec A."/>
            <person name="Berard A."/>
            <person name="Berges H."/>
            <person name="Blanchet N."/>
            <person name="Boniface M.C."/>
            <person name="Brunel D."/>
            <person name="Catrice O."/>
            <person name="Chaidir N."/>
            <person name="Claudel C."/>
            <person name="Donnadieu C."/>
            <person name="Faraut T."/>
            <person name="Fievet G."/>
            <person name="Helmstetter N."/>
            <person name="King M."/>
            <person name="Knapp S.J."/>
            <person name="Lai Z."/>
            <person name="Le Paslier M.C."/>
            <person name="Lippi Y."/>
            <person name="Lorenzon L."/>
            <person name="Mandel J.R."/>
            <person name="Marage G."/>
            <person name="Marchand G."/>
            <person name="Marquand E."/>
            <person name="Bret-Mestries E."/>
            <person name="Morien E."/>
            <person name="Nambeesan S."/>
            <person name="Nguyen T."/>
            <person name="Pegot-Espagnet P."/>
            <person name="Pouilly N."/>
            <person name="Raftis F."/>
            <person name="Sallet E."/>
            <person name="Schiex T."/>
            <person name="Thomas J."/>
            <person name="Vandecasteele C."/>
            <person name="Vares D."/>
            <person name="Vear F."/>
            <person name="Vautrin S."/>
            <person name="Crespi M."/>
            <person name="Mangin B."/>
            <person name="Burke J.M."/>
            <person name="Salse J."/>
            <person name="Munos S."/>
            <person name="Vincourt P."/>
            <person name="Rieseberg L.H."/>
            <person name="Langlade N.B."/>
        </authorList>
    </citation>
    <scope>NUCLEOTIDE SEQUENCE</scope>
    <source>
        <tissue evidence="2">Leaves</tissue>
    </source>
</reference>
<name>A0A9K3H7R4_HELAN</name>
<keyword evidence="1" id="KW-0472">Membrane</keyword>
<evidence type="ECO:0000256" key="1">
    <source>
        <dbReference type="SAM" id="Phobius"/>
    </source>
</evidence>
<proteinExistence type="predicted"/>